<evidence type="ECO:0000256" key="6">
    <source>
        <dbReference type="ARBA" id="ARBA00023211"/>
    </source>
</evidence>
<dbReference type="Proteomes" id="UP000267223">
    <property type="component" value="Unassembled WGS sequence"/>
</dbReference>
<dbReference type="SUPFAM" id="SSF55031">
    <property type="entry name" value="Bacterial exopeptidase dimerisation domain"/>
    <property type="match status" value="1"/>
</dbReference>
<dbReference type="EMBL" id="RJJR01000004">
    <property type="protein sequence ID" value="RNI37962.1"/>
    <property type="molecule type" value="Genomic_DNA"/>
</dbReference>
<evidence type="ECO:0000259" key="9">
    <source>
        <dbReference type="Pfam" id="PF07687"/>
    </source>
</evidence>
<dbReference type="Gene3D" id="3.30.70.360">
    <property type="match status" value="1"/>
</dbReference>
<feature type="binding site" evidence="8">
    <location>
        <position position="273"/>
    </location>
    <ligand>
        <name>allantoate</name>
        <dbReference type="ChEBI" id="CHEBI:17536"/>
    </ligand>
</feature>
<dbReference type="Pfam" id="PF07687">
    <property type="entry name" value="M20_dimer"/>
    <property type="match status" value="1"/>
</dbReference>
<evidence type="ECO:0000313" key="10">
    <source>
        <dbReference type="EMBL" id="RNI37962.1"/>
    </source>
</evidence>
<dbReference type="SUPFAM" id="SSF53187">
    <property type="entry name" value="Zn-dependent exopeptidases"/>
    <property type="match status" value="1"/>
</dbReference>
<keyword evidence="4 7" id="KW-0479">Metal-binding</keyword>
<comment type="cofactor">
    <cofactor evidence="7">
        <name>Zn(2+)</name>
        <dbReference type="ChEBI" id="CHEBI:29105"/>
    </cofactor>
    <text evidence="7">Binds 2 Zn(2+) ions per subunit.</text>
</comment>
<evidence type="ECO:0000256" key="5">
    <source>
        <dbReference type="ARBA" id="ARBA00022801"/>
    </source>
</evidence>
<feature type="binding site" evidence="7">
    <location>
        <position position="188"/>
    </location>
    <ligand>
        <name>Zn(2+)</name>
        <dbReference type="ChEBI" id="CHEBI:29105"/>
        <label>1</label>
    </ligand>
</feature>
<comment type="subunit">
    <text evidence="3">Homodimer.</text>
</comment>
<name>A0A3M9NJI5_9BACT</name>
<evidence type="ECO:0000256" key="3">
    <source>
        <dbReference type="ARBA" id="ARBA00011738"/>
    </source>
</evidence>
<dbReference type="NCBIfam" id="TIGR01879">
    <property type="entry name" value="hydantase"/>
    <property type="match status" value="1"/>
</dbReference>
<dbReference type="InterPro" id="IPR010158">
    <property type="entry name" value="Amidase_Cbmase"/>
</dbReference>
<dbReference type="RefSeq" id="WP_123119951.1">
    <property type="nucleotide sequence ID" value="NZ_RJJR01000004.1"/>
</dbReference>
<sequence length="418" mass="47150">MKNFQDRAFTIQHRINELSGENQASPLFGSQSFIEYSQKIAGWMSAAGLKTSADNIGNIRGKLTNNQADAKTFLIGSHFDKDPYENKNDGMLGILMGLDIIENIKQKNIQLPFNIELIAFAEEEGTRFNYTNLGSKVVAGNFENKLLRLEDKENHLLSEVLGSLHLDYEKIKEDFIPAEEILGYFEIHSEPGFTLFEADVPVGVVDSMYGQKRIEIIFSGKDGHAGTLAMHERNDALAAAAKFILQVEKYAKREKKNLRATIGKINVTHPLSNKIAGKVSCSLDIRSDDDEVLSTAYENIYFLCEKTCDKRNIYFEWKLIQESDPVVLNKKLRKLLEESVKEKNIQLISFESGAIYDAANIAKIAPAAMLFVKSIKDSNHQPTEDLEKNNIAKALEISELFIQKVIAFPEKSFRKKDK</sequence>
<feature type="domain" description="Peptidase M20 dimerisation" evidence="9">
    <location>
        <begin position="210"/>
        <end position="306"/>
    </location>
</feature>
<protein>
    <submittedName>
        <fullName evidence="10">Zn-dependent hydrolase</fullName>
    </submittedName>
</protein>
<comment type="caution">
    <text evidence="10">The sequence shown here is derived from an EMBL/GenBank/DDBJ whole genome shotgun (WGS) entry which is preliminary data.</text>
</comment>
<reference evidence="10 11" key="1">
    <citation type="submission" date="2018-11" db="EMBL/GenBank/DDBJ databases">
        <title>Draft genome sequence of Ferruginibacter sp. BO-59.</title>
        <authorList>
            <person name="Im W.T."/>
        </authorList>
    </citation>
    <scope>NUCLEOTIDE SEQUENCE [LARGE SCALE GENOMIC DNA]</scope>
    <source>
        <strain evidence="10 11">BO-59</strain>
    </source>
</reference>
<gene>
    <name evidence="10" type="ORF">EFY79_06935</name>
</gene>
<dbReference type="InterPro" id="IPR002933">
    <property type="entry name" value="Peptidase_M20"/>
</dbReference>
<dbReference type="PANTHER" id="PTHR32494:SF19">
    <property type="entry name" value="ALLANTOATE DEIMINASE-RELATED"/>
    <property type="match status" value="1"/>
</dbReference>
<dbReference type="OrthoDB" id="9769665at2"/>
<dbReference type="GO" id="GO:0046872">
    <property type="term" value="F:metal ion binding"/>
    <property type="evidence" value="ECO:0007669"/>
    <property type="project" value="UniProtKB-KW"/>
</dbReference>
<organism evidence="10 11">
    <name type="scientific">Hanamia caeni</name>
    <dbReference type="NCBI Taxonomy" id="2294116"/>
    <lineage>
        <taxon>Bacteria</taxon>
        <taxon>Pseudomonadati</taxon>
        <taxon>Bacteroidota</taxon>
        <taxon>Chitinophagia</taxon>
        <taxon>Chitinophagales</taxon>
        <taxon>Chitinophagaceae</taxon>
        <taxon>Hanamia</taxon>
    </lineage>
</organism>
<accession>A0A3M9NJI5</accession>
<comment type="cofactor">
    <cofactor evidence="1">
        <name>Mn(2+)</name>
        <dbReference type="ChEBI" id="CHEBI:29035"/>
    </cofactor>
</comment>
<dbReference type="PIRSF" id="PIRSF001235">
    <property type="entry name" value="Amidase_carbamoylase"/>
    <property type="match status" value="1"/>
</dbReference>
<dbReference type="GO" id="GO:0016813">
    <property type="term" value="F:hydrolase activity, acting on carbon-nitrogen (but not peptide) bonds, in linear amidines"/>
    <property type="evidence" value="ECO:0007669"/>
    <property type="project" value="InterPro"/>
</dbReference>
<proteinExistence type="inferred from homology"/>
<dbReference type="InterPro" id="IPR011650">
    <property type="entry name" value="Peptidase_M20_dimer"/>
</dbReference>
<feature type="binding site" evidence="7">
    <location>
        <position position="89"/>
    </location>
    <ligand>
        <name>Zn(2+)</name>
        <dbReference type="ChEBI" id="CHEBI:29105"/>
        <label>1</label>
    </ligand>
</feature>
<evidence type="ECO:0000256" key="1">
    <source>
        <dbReference type="ARBA" id="ARBA00001936"/>
    </source>
</evidence>
<evidence type="ECO:0000256" key="7">
    <source>
        <dbReference type="PIRSR" id="PIRSR001235-1"/>
    </source>
</evidence>
<feature type="binding site" evidence="7">
    <location>
        <position position="89"/>
    </location>
    <ligand>
        <name>Zn(2+)</name>
        <dbReference type="ChEBI" id="CHEBI:29105"/>
        <label>2</label>
    </ligand>
</feature>
<evidence type="ECO:0000256" key="4">
    <source>
        <dbReference type="ARBA" id="ARBA00022723"/>
    </source>
</evidence>
<feature type="binding site" evidence="7">
    <location>
        <position position="78"/>
    </location>
    <ligand>
        <name>Zn(2+)</name>
        <dbReference type="ChEBI" id="CHEBI:29105"/>
        <label>1</label>
    </ligand>
</feature>
<keyword evidence="11" id="KW-1185">Reference proteome</keyword>
<feature type="binding site" evidence="8">
    <location>
        <position position="213"/>
    </location>
    <ligand>
        <name>allantoate</name>
        <dbReference type="ChEBI" id="CHEBI:17536"/>
    </ligand>
</feature>
<comment type="similarity">
    <text evidence="2">Belongs to the peptidase M20 family.</text>
</comment>
<dbReference type="InterPro" id="IPR036264">
    <property type="entry name" value="Bact_exopeptidase_dim_dom"/>
</dbReference>
<feature type="binding site" evidence="7">
    <location>
        <position position="124"/>
    </location>
    <ligand>
        <name>Zn(2+)</name>
        <dbReference type="ChEBI" id="CHEBI:29105"/>
        <label>2</label>
    </ligand>
</feature>
<feature type="binding site" evidence="8">
    <location>
        <position position="286"/>
    </location>
    <ligand>
        <name>allantoate</name>
        <dbReference type="ChEBI" id="CHEBI:17536"/>
    </ligand>
</feature>
<dbReference type="PANTHER" id="PTHR32494">
    <property type="entry name" value="ALLANTOATE DEIMINASE-RELATED"/>
    <property type="match status" value="1"/>
</dbReference>
<keyword evidence="7" id="KW-0862">Zinc</keyword>
<dbReference type="Gene3D" id="3.40.630.10">
    <property type="entry name" value="Zn peptidases"/>
    <property type="match status" value="1"/>
</dbReference>
<evidence type="ECO:0000256" key="8">
    <source>
        <dbReference type="PIRSR" id="PIRSR001235-2"/>
    </source>
</evidence>
<keyword evidence="6" id="KW-0464">Manganese</keyword>
<dbReference type="Pfam" id="PF01546">
    <property type="entry name" value="Peptidase_M20"/>
    <property type="match status" value="1"/>
</dbReference>
<dbReference type="AlphaFoldDB" id="A0A3M9NJI5"/>
<evidence type="ECO:0000313" key="11">
    <source>
        <dbReference type="Proteomes" id="UP000267223"/>
    </source>
</evidence>
<keyword evidence="5 10" id="KW-0378">Hydrolase</keyword>
<evidence type="ECO:0000256" key="2">
    <source>
        <dbReference type="ARBA" id="ARBA00006153"/>
    </source>
</evidence>
<feature type="binding site" evidence="7">
    <location>
        <position position="380"/>
    </location>
    <ligand>
        <name>Zn(2+)</name>
        <dbReference type="ChEBI" id="CHEBI:29105"/>
        <label>2</label>
    </ligand>
</feature>